<evidence type="ECO:0000313" key="3">
    <source>
        <dbReference type="Proteomes" id="UP000190166"/>
    </source>
</evidence>
<feature type="compositionally biased region" description="Basic and acidic residues" evidence="1">
    <location>
        <begin position="32"/>
        <end position="42"/>
    </location>
</feature>
<dbReference type="Proteomes" id="UP000190166">
    <property type="component" value="Unassembled WGS sequence"/>
</dbReference>
<evidence type="ECO:0000313" key="2">
    <source>
        <dbReference type="EMBL" id="SKD08433.1"/>
    </source>
</evidence>
<protein>
    <submittedName>
        <fullName evidence="2">Uncharacterized protein</fullName>
    </submittedName>
</protein>
<dbReference type="EMBL" id="FUZZ01000003">
    <property type="protein sequence ID" value="SKD08433.1"/>
    <property type="molecule type" value="Genomic_DNA"/>
</dbReference>
<name>A0A1T5P7A0_9BACT</name>
<gene>
    <name evidence="2" type="ORF">SAMN05660461_4320</name>
</gene>
<feature type="region of interest" description="Disordered" evidence="1">
    <location>
        <begin position="1"/>
        <end position="86"/>
    </location>
</feature>
<evidence type="ECO:0000256" key="1">
    <source>
        <dbReference type="SAM" id="MobiDB-lite"/>
    </source>
</evidence>
<dbReference type="AlphaFoldDB" id="A0A1T5P7A0"/>
<reference evidence="3" key="1">
    <citation type="submission" date="2017-02" db="EMBL/GenBank/DDBJ databases">
        <authorList>
            <person name="Varghese N."/>
            <person name="Submissions S."/>
        </authorList>
    </citation>
    <scope>NUCLEOTIDE SEQUENCE [LARGE SCALE GENOMIC DNA]</scope>
    <source>
        <strain evidence="3">DSM 18108</strain>
    </source>
</reference>
<proteinExistence type="predicted"/>
<keyword evidence="3" id="KW-1185">Reference proteome</keyword>
<sequence length="203" mass="23030">MNKKLSSLPNKPGNWKSLGVRELNRSDVQMIRPDEKHIDKTSIKTTLSESPQIRDEKKTTSSSTSKVTSKRNSLDRKNQLSGQSTVASPGLTVSDFLMTSPQTTVENLKEWMKTPKAAFYSEENILFQFDDVALSLPAIVRNEICKELGWSIPTYYRHKKGKQKKELSPSQTKTITDIICKYSSGLMHFINTLLRNTYIDLQG</sequence>
<organism evidence="2 3">
    <name type="scientific">Chitinophaga ginsengisegetis</name>
    <dbReference type="NCBI Taxonomy" id="393003"/>
    <lineage>
        <taxon>Bacteria</taxon>
        <taxon>Pseudomonadati</taxon>
        <taxon>Bacteroidota</taxon>
        <taxon>Chitinophagia</taxon>
        <taxon>Chitinophagales</taxon>
        <taxon>Chitinophagaceae</taxon>
        <taxon>Chitinophaga</taxon>
    </lineage>
</organism>
<accession>A0A1T5P7A0</accession>